<proteinExistence type="predicted"/>
<organism evidence="2 3">
    <name type="scientific">Methanolobus vulcani</name>
    <dbReference type="NCBI Taxonomy" id="38026"/>
    <lineage>
        <taxon>Archaea</taxon>
        <taxon>Methanobacteriati</taxon>
        <taxon>Methanobacteriota</taxon>
        <taxon>Stenosarchaea group</taxon>
        <taxon>Methanomicrobia</taxon>
        <taxon>Methanosarcinales</taxon>
        <taxon>Methanosarcinaceae</taxon>
        <taxon>Methanolobus</taxon>
    </lineage>
</organism>
<dbReference type="AlphaFoldDB" id="A0A7Z7FDP7"/>
<evidence type="ECO:0000313" key="2">
    <source>
        <dbReference type="EMBL" id="SDG35597.1"/>
    </source>
</evidence>
<name>A0A7Z7FDP7_9EURY</name>
<comment type="caution">
    <text evidence="2">The sequence shown here is derived from an EMBL/GenBank/DDBJ whole genome shotgun (WGS) entry which is preliminary data.</text>
</comment>
<evidence type="ECO:0000256" key="1">
    <source>
        <dbReference type="SAM" id="Phobius"/>
    </source>
</evidence>
<feature type="transmembrane region" description="Helical" evidence="1">
    <location>
        <begin position="29"/>
        <end position="49"/>
    </location>
</feature>
<feature type="transmembrane region" description="Helical" evidence="1">
    <location>
        <begin position="144"/>
        <end position="164"/>
    </location>
</feature>
<evidence type="ECO:0000313" key="3">
    <source>
        <dbReference type="Proteomes" id="UP000199259"/>
    </source>
</evidence>
<keyword evidence="1" id="KW-0812">Transmembrane</keyword>
<keyword evidence="1" id="KW-0472">Membrane</keyword>
<accession>A0A7Z7FDP7</accession>
<gene>
    <name evidence="2" type="ORF">SAMN04488589_2798</name>
</gene>
<feature type="transmembrane region" description="Helical" evidence="1">
    <location>
        <begin position="117"/>
        <end position="138"/>
    </location>
</feature>
<dbReference type="Proteomes" id="UP000199259">
    <property type="component" value="Unassembled WGS sequence"/>
</dbReference>
<dbReference type="RefSeq" id="WP_091711059.1">
    <property type="nucleotide sequence ID" value="NZ_FNCA01000013.1"/>
</dbReference>
<sequence length="170" mass="19737">MCNSDDHLNKIKVELETKDENLRERTYKLAEYAIILSGFYISIVQYYNLKIEATWTIRIFMICILLIYALLFISVLPFQSFSFTIKNRNYYSLTGSELKTNVDELYKTVQRNIINHAVIVLFMFTSLILFSGIATGILFWGWDLLLIISTLLVIAGVVIMIICYKNLYSS</sequence>
<dbReference type="EMBL" id="FNCA01000013">
    <property type="protein sequence ID" value="SDG35597.1"/>
    <property type="molecule type" value="Genomic_DNA"/>
</dbReference>
<reference evidence="2 3" key="1">
    <citation type="submission" date="2016-10" db="EMBL/GenBank/DDBJ databases">
        <authorList>
            <person name="Varghese N."/>
            <person name="Submissions S."/>
        </authorList>
    </citation>
    <scope>NUCLEOTIDE SEQUENCE [LARGE SCALE GENOMIC DNA]</scope>
    <source>
        <strain evidence="2 3">PL 12/M</strain>
    </source>
</reference>
<keyword evidence="1" id="KW-1133">Transmembrane helix</keyword>
<keyword evidence="3" id="KW-1185">Reference proteome</keyword>
<protein>
    <submittedName>
        <fullName evidence="2">Uncharacterized protein</fullName>
    </submittedName>
</protein>
<feature type="transmembrane region" description="Helical" evidence="1">
    <location>
        <begin position="55"/>
        <end position="78"/>
    </location>
</feature>